<dbReference type="HOGENOM" id="CLU_3314951_0_0_10"/>
<gene>
    <name evidence="1" type="ORF">HMPREF0973_01742</name>
</gene>
<evidence type="ECO:0000313" key="2">
    <source>
        <dbReference type="Proteomes" id="UP000003327"/>
    </source>
</evidence>
<dbReference type="STRING" id="649761.HMPREF0973_01742"/>
<accession>C9MQ43</accession>
<protein>
    <submittedName>
        <fullName evidence="1">Uncharacterized protein</fullName>
    </submittedName>
</protein>
<comment type="caution">
    <text evidence="1">The sequence shown here is derived from an EMBL/GenBank/DDBJ whole genome shotgun (WGS) entry which is preliminary data.</text>
</comment>
<proteinExistence type="predicted"/>
<reference evidence="1 2" key="1">
    <citation type="submission" date="2009-09" db="EMBL/GenBank/DDBJ databases">
        <authorList>
            <person name="Weinstock G."/>
            <person name="Sodergren E."/>
            <person name="Clifton S."/>
            <person name="Fulton L."/>
            <person name="Fulton B."/>
            <person name="Courtney L."/>
            <person name="Fronick C."/>
            <person name="Harrison M."/>
            <person name="Strong C."/>
            <person name="Farmer C."/>
            <person name="Delahaunty K."/>
            <person name="Markovic C."/>
            <person name="Hall O."/>
            <person name="Minx P."/>
            <person name="Tomlinson C."/>
            <person name="Mitreva M."/>
            <person name="Nelson J."/>
            <person name="Hou S."/>
            <person name="Wollam A."/>
            <person name="Pepin K.H."/>
            <person name="Johnson M."/>
            <person name="Bhonagiri V."/>
            <person name="Nash W.E."/>
            <person name="Warren W."/>
            <person name="Chinwalla A."/>
            <person name="Mardis E.R."/>
            <person name="Wilson R.K."/>
        </authorList>
    </citation>
    <scope>NUCLEOTIDE SEQUENCE [LARGE SCALE GENOMIC DNA]</scope>
    <source>
        <strain evidence="1 2">F0319</strain>
    </source>
</reference>
<evidence type="ECO:0000313" key="1">
    <source>
        <dbReference type="EMBL" id="EEX18362.1"/>
    </source>
</evidence>
<name>C9MQ43_9BACT</name>
<organism evidence="1 2">
    <name type="scientific">Prevotella veroralis F0319</name>
    <dbReference type="NCBI Taxonomy" id="649761"/>
    <lineage>
        <taxon>Bacteria</taxon>
        <taxon>Pseudomonadati</taxon>
        <taxon>Bacteroidota</taxon>
        <taxon>Bacteroidia</taxon>
        <taxon>Bacteroidales</taxon>
        <taxon>Prevotellaceae</taxon>
        <taxon>Prevotella</taxon>
    </lineage>
</organism>
<dbReference type="EMBL" id="ACVA01000039">
    <property type="protein sequence ID" value="EEX18362.1"/>
    <property type="molecule type" value="Genomic_DNA"/>
</dbReference>
<keyword evidence="2" id="KW-1185">Reference proteome</keyword>
<dbReference type="AlphaFoldDB" id="C9MQ43"/>
<dbReference type="Proteomes" id="UP000003327">
    <property type="component" value="Unassembled WGS sequence"/>
</dbReference>
<sequence>MNDDLSLESCAFDERKRYKGTKPEMLFITLLEVASNLYP</sequence>